<dbReference type="InterPro" id="IPR000524">
    <property type="entry name" value="Tscrpt_reg_HTH_GntR"/>
</dbReference>
<keyword evidence="3" id="KW-0804">Transcription</keyword>
<dbReference type="Proteomes" id="UP000373269">
    <property type="component" value="Chromosome"/>
</dbReference>
<dbReference type="SMART" id="SM00345">
    <property type="entry name" value="HTH_GNTR"/>
    <property type="match status" value="1"/>
</dbReference>
<dbReference type="PANTHER" id="PTHR38445:SF12">
    <property type="entry name" value="GNTR-FAMILY TRANSCRIPTIONAL REGULATOR"/>
    <property type="match status" value="1"/>
</dbReference>
<evidence type="ECO:0000256" key="1">
    <source>
        <dbReference type="ARBA" id="ARBA00023015"/>
    </source>
</evidence>
<dbReference type="InterPro" id="IPR036390">
    <property type="entry name" value="WH_DNA-bd_sf"/>
</dbReference>
<name>A0ABX6D7X5_9BACI</name>
<accession>A0ABX6D7X5</accession>
<keyword evidence="6" id="KW-1185">Reference proteome</keyword>
<proteinExistence type="predicted"/>
<dbReference type="InterPro" id="IPR036388">
    <property type="entry name" value="WH-like_DNA-bd_sf"/>
</dbReference>
<dbReference type="PANTHER" id="PTHR38445">
    <property type="entry name" value="HTH-TYPE TRANSCRIPTIONAL REPRESSOR YTRA"/>
    <property type="match status" value="1"/>
</dbReference>
<reference evidence="5 6" key="1">
    <citation type="submission" date="2019-11" db="EMBL/GenBank/DDBJ databases">
        <title>Whole Genome Sequencing and Comparative Genomic Analyses of Lysinibacillus pakistanensis LZH-9, a Halotolerant Strain with Excellent COD Removal Capability.</title>
        <authorList>
            <person name="Zhou H."/>
        </authorList>
    </citation>
    <scope>NUCLEOTIDE SEQUENCE [LARGE SCALE GENOMIC DNA]</scope>
    <source>
        <strain evidence="5 6">LZH-9</strain>
    </source>
</reference>
<dbReference type="PROSITE" id="PS50949">
    <property type="entry name" value="HTH_GNTR"/>
    <property type="match status" value="1"/>
</dbReference>
<feature type="domain" description="HTH gntR-type" evidence="4">
    <location>
        <begin position="11"/>
        <end position="80"/>
    </location>
</feature>
<dbReference type="Pfam" id="PF00392">
    <property type="entry name" value="GntR"/>
    <property type="match status" value="1"/>
</dbReference>
<keyword evidence="2" id="KW-0238">DNA-binding</keyword>
<keyword evidence="1" id="KW-0805">Transcription regulation</keyword>
<dbReference type="Gene3D" id="1.10.10.10">
    <property type="entry name" value="Winged helix-like DNA-binding domain superfamily/Winged helix DNA-binding domain"/>
    <property type="match status" value="1"/>
</dbReference>
<evidence type="ECO:0000313" key="6">
    <source>
        <dbReference type="Proteomes" id="UP000373269"/>
    </source>
</evidence>
<sequence length="128" mass="14666">MNVKIDITSNTPFYQQLTQQLLLAIATGNLQYGDQLPSIRDLAGQTNLNFHTVHKSYKELQKKGVITIKPRSKAFLINENATKTQNANLLQIAMKLEQIIIEVYVLGIGEQQLKQLFQEGLRNYYTER</sequence>
<dbReference type="SUPFAM" id="SSF46785">
    <property type="entry name" value="Winged helix' DNA-binding domain"/>
    <property type="match status" value="1"/>
</dbReference>
<gene>
    <name evidence="5" type="ORF">GDS87_06780</name>
</gene>
<organism evidence="5 6">
    <name type="scientific">Lysinibacillus pakistanensis</name>
    <dbReference type="NCBI Taxonomy" id="759811"/>
    <lineage>
        <taxon>Bacteria</taxon>
        <taxon>Bacillati</taxon>
        <taxon>Bacillota</taxon>
        <taxon>Bacilli</taxon>
        <taxon>Bacillales</taxon>
        <taxon>Bacillaceae</taxon>
        <taxon>Lysinibacillus</taxon>
    </lineage>
</organism>
<evidence type="ECO:0000256" key="3">
    <source>
        <dbReference type="ARBA" id="ARBA00023163"/>
    </source>
</evidence>
<evidence type="ECO:0000256" key="2">
    <source>
        <dbReference type="ARBA" id="ARBA00023125"/>
    </source>
</evidence>
<dbReference type="EMBL" id="CP045835">
    <property type="protein sequence ID" value="QGG50674.1"/>
    <property type="molecule type" value="Genomic_DNA"/>
</dbReference>
<protein>
    <submittedName>
        <fullName evidence="5">GntR family transcriptional regulator</fullName>
    </submittedName>
</protein>
<evidence type="ECO:0000313" key="5">
    <source>
        <dbReference type="EMBL" id="QGG50674.1"/>
    </source>
</evidence>
<dbReference type="RefSeq" id="WP_369595019.1">
    <property type="nucleotide sequence ID" value="NZ_CP045835.1"/>
</dbReference>
<evidence type="ECO:0000259" key="4">
    <source>
        <dbReference type="PROSITE" id="PS50949"/>
    </source>
</evidence>